<evidence type="ECO:0000256" key="1">
    <source>
        <dbReference type="SAM" id="MobiDB-lite"/>
    </source>
</evidence>
<feature type="compositionally biased region" description="Basic and acidic residues" evidence="1">
    <location>
        <begin position="94"/>
        <end position="103"/>
    </location>
</feature>
<dbReference type="Proteomes" id="UP001177670">
    <property type="component" value="Unassembled WGS sequence"/>
</dbReference>
<name>A0AA40KWN7_9HYME</name>
<evidence type="ECO:0000313" key="3">
    <source>
        <dbReference type="Proteomes" id="UP001177670"/>
    </source>
</evidence>
<sequence length="114" mass="13174">MSRNNIKNKGKKEKEREEQNSKEIWQRIFHTDPPKIWKFPDKKRKTKSILSECSFMPFNLQILPPGPLIPVEHVWKLRKSLSLTCLTLPEELPPRGRTVEGEVGKGGVGKTARE</sequence>
<dbReference type="EMBL" id="JAHYIQ010000001">
    <property type="protein sequence ID" value="KAK1135874.1"/>
    <property type="molecule type" value="Genomic_DNA"/>
</dbReference>
<feature type="region of interest" description="Disordered" evidence="1">
    <location>
        <begin position="94"/>
        <end position="114"/>
    </location>
</feature>
<dbReference type="AlphaFoldDB" id="A0AA40KWN7"/>
<keyword evidence="3" id="KW-1185">Reference proteome</keyword>
<feature type="compositionally biased region" description="Basic and acidic residues" evidence="1">
    <location>
        <begin position="12"/>
        <end position="25"/>
    </location>
</feature>
<feature type="region of interest" description="Disordered" evidence="1">
    <location>
        <begin position="1"/>
        <end position="25"/>
    </location>
</feature>
<accession>A0AA40KWN7</accession>
<evidence type="ECO:0000313" key="2">
    <source>
        <dbReference type="EMBL" id="KAK1135874.1"/>
    </source>
</evidence>
<proteinExistence type="predicted"/>
<reference evidence="2" key="1">
    <citation type="submission" date="2021-10" db="EMBL/GenBank/DDBJ databases">
        <title>Melipona bicolor Genome sequencing and assembly.</title>
        <authorList>
            <person name="Araujo N.S."/>
            <person name="Arias M.C."/>
        </authorList>
    </citation>
    <scope>NUCLEOTIDE SEQUENCE</scope>
    <source>
        <strain evidence="2">USP_2M_L1-L4_2017</strain>
        <tissue evidence="2">Whole body</tissue>
    </source>
</reference>
<protein>
    <submittedName>
        <fullName evidence="2">Uncharacterized protein</fullName>
    </submittedName>
</protein>
<feature type="compositionally biased region" description="Basic residues" evidence="1">
    <location>
        <begin position="1"/>
        <end position="11"/>
    </location>
</feature>
<gene>
    <name evidence="2" type="ORF">K0M31_000446</name>
</gene>
<feature type="compositionally biased region" description="Gly residues" evidence="1">
    <location>
        <begin position="104"/>
        <end position="114"/>
    </location>
</feature>
<comment type="caution">
    <text evidence="2">The sequence shown here is derived from an EMBL/GenBank/DDBJ whole genome shotgun (WGS) entry which is preliminary data.</text>
</comment>
<organism evidence="2 3">
    <name type="scientific">Melipona bicolor</name>
    <dbReference type="NCBI Taxonomy" id="60889"/>
    <lineage>
        <taxon>Eukaryota</taxon>
        <taxon>Metazoa</taxon>
        <taxon>Ecdysozoa</taxon>
        <taxon>Arthropoda</taxon>
        <taxon>Hexapoda</taxon>
        <taxon>Insecta</taxon>
        <taxon>Pterygota</taxon>
        <taxon>Neoptera</taxon>
        <taxon>Endopterygota</taxon>
        <taxon>Hymenoptera</taxon>
        <taxon>Apocrita</taxon>
        <taxon>Aculeata</taxon>
        <taxon>Apoidea</taxon>
        <taxon>Anthophila</taxon>
        <taxon>Apidae</taxon>
        <taxon>Melipona</taxon>
    </lineage>
</organism>